<dbReference type="RefSeq" id="WP_116391389.1">
    <property type="nucleotide sequence ID" value="NZ_QUQO01000001.1"/>
</dbReference>
<sequence length="224" mass="24760">MTHEHHSGSNGKQIALEERMAHGAKLTSPSVARNRDVILEAFRKHMPTNGLILEIASGTGEHGAYLTKALPDLIWQPSDPDENSRVSITAYGEDISGGRLHLPFSIDVTEYGWWDSPDIGNIDGMVSINMTHITHFNATEGLFRGAAALLKPGERLFFYGPYSINGEMAESNRAFDADLKRRDPEWGVRDLEAQILPLAHNHAFHLIAAEHVPANNMVVVFEKG</sequence>
<protein>
    <submittedName>
        <fullName evidence="1">DUF938 domain-containing protein</fullName>
    </submittedName>
</protein>
<dbReference type="PANTHER" id="PTHR20974:SF0">
    <property type="entry name" value="UPF0585 PROTEIN CG18661"/>
    <property type="match status" value="1"/>
</dbReference>
<accession>A0A371RH36</accession>
<dbReference type="Gene3D" id="3.40.50.150">
    <property type="entry name" value="Vaccinia Virus protein VP39"/>
    <property type="match status" value="1"/>
</dbReference>
<dbReference type="EMBL" id="QUQO01000001">
    <property type="protein sequence ID" value="RFB04756.1"/>
    <property type="molecule type" value="Genomic_DNA"/>
</dbReference>
<dbReference type="Proteomes" id="UP000264589">
    <property type="component" value="Unassembled WGS sequence"/>
</dbReference>
<dbReference type="AlphaFoldDB" id="A0A371RH36"/>
<dbReference type="PANTHER" id="PTHR20974">
    <property type="entry name" value="UPF0585 PROTEIN CG18661"/>
    <property type="match status" value="1"/>
</dbReference>
<organism evidence="1 2">
    <name type="scientific">Parvularcula marina</name>
    <dbReference type="NCBI Taxonomy" id="2292771"/>
    <lineage>
        <taxon>Bacteria</taxon>
        <taxon>Pseudomonadati</taxon>
        <taxon>Pseudomonadota</taxon>
        <taxon>Alphaproteobacteria</taxon>
        <taxon>Parvularculales</taxon>
        <taxon>Parvularculaceae</taxon>
        <taxon>Parvularcula</taxon>
    </lineage>
</organism>
<dbReference type="OrthoDB" id="5525831at2"/>
<dbReference type="Pfam" id="PF06080">
    <property type="entry name" value="DUF938"/>
    <property type="match status" value="1"/>
</dbReference>
<name>A0A371RH36_9PROT</name>
<dbReference type="InParanoid" id="A0A371RH36"/>
<evidence type="ECO:0000313" key="2">
    <source>
        <dbReference type="Proteomes" id="UP000264589"/>
    </source>
</evidence>
<gene>
    <name evidence="1" type="ORF">DX908_05355</name>
</gene>
<dbReference type="SUPFAM" id="SSF53335">
    <property type="entry name" value="S-adenosyl-L-methionine-dependent methyltransferases"/>
    <property type="match status" value="1"/>
</dbReference>
<dbReference type="InterPro" id="IPR010342">
    <property type="entry name" value="DUF938"/>
</dbReference>
<reference evidence="1 2" key="1">
    <citation type="submission" date="2018-08" db="EMBL/GenBank/DDBJ databases">
        <title>Parvularcula sp. SM1705, isolated from surface water of the South Sea China.</title>
        <authorList>
            <person name="Sun L."/>
        </authorList>
    </citation>
    <scope>NUCLEOTIDE SEQUENCE [LARGE SCALE GENOMIC DNA]</scope>
    <source>
        <strain evidence="1 2">SM1705</strain>
    </source>
</reference>
<evidence type="ECO:0000313" key="1">
    <source>
        <dbReference type="EMBL" id="RFB04756.1"/>
    </source>
</evidence>
<dbReference type="InterPro" id="IPR029063">
    <property type="entry name" value="SAM-dependent_MTases_sf"/>
</dbReference>
<proteinExistence type="predicted"/>
<comment type="caution">
    <text evidence="1">The sequence shown here is derived from an EMBL/GenBank/DDBJ whole genome shotgun (WGS) entry which is preliminary data.</text>
</comment>
<keyword evidence="2" id="KW-1185">Reference proteome</keyword>